<keyword evidence="2" id="KW-1185">Reference proteome</keyword>
<sequence length="346" mass="40002">QKFDTNLDAELGKLELNGGIHGLSPFESLPGELTWKIIEFVPDMVFNLRLTSKVIKSLIDSYAQYLPTVPLLNKIMIRSTSDGVEIWMTFPEGKSNLFELCLKQRHILHEMTRHPIRLSHNPHINHYRLELESIPKEDFKRLGECFGMRIEEAMIYSGNLKPISVSSLLSGVKIERLEVIVDELNEEIANQLLQTVEVHEVTHLTLRMQAIEFYDRVSSLLIKLSSLVQSMHILQLEVEGIDCGRKYLLGGYDIDWSPTIVEMFKGKLNKLKIDSDYLGYLTLQGANYLKEKLPNLGAEIWFESNCNSYEHTFTHTVHDCIVEYEDNDFYLKIKHASRVNEPFREM</sequence>
<dbReference type="EMBL" id="BTRK01000004">
    <property type="protein sequence ID" value="GMR49554.1"/>
    <property type="molecule type" value="Genomic_DNA"/>
</dbReference>
<evidence type="ECO:0008006" key="3">
    <source>
        <dbReference type="Google" id="ProtNLM"/>
    </source>
</evidence>
<gene>
    <name evidence="1" type="ORF">PMAYCL1PPCAC_19749</name>
</gene>
<organism evidence="1 2">
    <name type="scientific">Pristionchus mayeri</name>
    <dbReference type="NCBI Taxonomy" id="1317129"/>
    <lineage>
        <taxon>Eukaryota</taxon>
        <taxon>Metazoa</taxon>
        <taxon>Ecdysozoa</taxon>
        <taxon>Nematoda</taxon>
        <taxon>Chromadorea</taxon>
        <taxon>Rhabditida</taxon>
        <taxon>Rhabditina</taxon>
        <taxon>Diplogasteromorpha</taxon>
        <taxon>Diplogasteroidea</taxon>
        <taxon>Neodiplogasteridae</taxon>
        <taxon>Pristionchus</taxon>
    </lineage>
</organism>
<comment type="caution">
    <text evidence="1">The sequence shown here is derived from an EMBL/GenBank/DDBJ whole genome shotgun (WGS) entry which is preliminary data.</text>
</comment>
<dbReference type="AlphaFoldDB" id="A0AAN5CSI0"/>
<protein>
    <recommendedName>
        <fullName evidence="3">F-box domain-containing protein</fullName>
    </recommendedName>
</protein>
<evidence type="ECO:0000313" key="2">
    <source>
        <dbReference type="Proteomes" id="UP001328107"/>
    </source>
</evidence>
<accession>A0AAN5CSI0</accession>
<proteinExistence type="predicted"/>
<dbReference type="Proteomes" id="UP001328107">
    <property type="component" value="Unassembled WGS sequence"/>
</dbReference>
<reference evidence="2" key="1">
    <citation type="submission" date="2022-10" db="EMBL/GenBank/DDBJ databases">
        <title>Genome assembly of Pristionchus species.</title>
        <authorList>
            <person name="Yoshida K."/>
            <person name="Sommer R.J."/>
        </authorList>
    </citation>
    <scope>NUCLEOTIDE SEQUENCE [LARGE SCALE GENOMIC DNA]</scope>
    <source>
        <strain evidence="2">RS5460</strain>
    </source>
</reference>
<name>A0AAN5CSI0_9BILA</name>
<feature type="non-terminal residue" evidence="1">
    <location>
        <position position="1"/>
    </location>
</feature>
<evidence type="ECO:0000313" key="1">
    <source>
        <dbReference type="EMBL" id="GMR49554.1"/>
    </source>
</evidence>